<dbReference type="Proteomes" id="UP000267049">
    <property type="component" value="Unassembled WGS sequence"/>
</dbReference>
<dbReference type="Gene3D" id="3.40.50.150">
    <property type="entry name" value="Vaccinia Virus protein VP39"/>
    <property type="match status" value="1"/>
</dbReference>
<evidence type="ECO:0000313" key="2">
    <source>
        <dbReference type="EMBL" id="RNF84933.1"/>
    </source>
</evidence>
<comment type="caution">
    <text evidence="2">The sequence shown here is derived from an EMBL/GenBank/DDBJ whole genome shotgun (WGS) entry which is preliminary data.</text>
</comment>
<evidence type="ECO:0000313" key="3">
    <source>
        <dbReference type="Proteomes" id="UP000267049"/>
    </source>
</evidence>
<dbReference type="Pfam" id="PF08241">
    <property type="entry name" value="Methyltransf_11"/>
    <property type="match status" value="1"/>
</dbReference>
<dbReference type="OrthoDB" id="5983563at2"/>
<protein>
    <submittedName>
        <fullName evidence="2">Methyltransferase domain-containing protein</fullName>
    </submittedName>
</protein>
<keyword evidence="3" id="KW-1185">Reference proteome</keyword>
<accession>A0A3M8SVT4</accession>
<organism evidence="2 3">
    <name type="scientific">Montanilutibacter psychrotolerans</name>
    <dbReference type="NCBI Taxonomy" id="1327343"/>
    <lineage>
        <taxon>Bacteria</taxon>
        <taxon>Pseudomonadati</taxon>
        <taxon>Pseudomonadota</taxon>
        <taxon>Gammaproteobacteria</taxon>
        <taxon>Lysobacterales</taxon>
        <taxon>Lysobacteraceae</taxon>
        <taxon>Montanilutibacter</taxon>
    </lineage>
</organism>
<dbReference type="AlphaFoldDB" id="A0A3M8SVT4"/>
<feature type="domain" description="Methyltransferase type 11" evidence="1">
    <location>
        <begin position="130"/>
        <end position="170"/>
    </location>
</feature>
<proteinExistence type="predicted"/>
<dbReference type="GO" id="GO:0032259">
    <property type="term" value="P:methylation"/>
    <property type="evidence" value="ECO:0007669"/>
    <property type="project" value="UniProtKB-KW"/>
</dbReference>
<evidence type="ECO:0000259" key="1">
    <source>
        <dbReference type="Pfam" id="PF08241"/>
    </source>
</evidence>
<dbReference type="GO" id="GO:0008757">
    <property type="term" value="F:S-adenosylmethionine-dependent methyltransferase activity"/>
    <property type="evidence" value="ECO:0007669"/>
    <property type="project" value="InterPro"/>
</dbReference>
<dbReference type="InterPro" id="IPR029063">
    <property type="entry name" value="SAM-dependent_MTases_sf"/>
</dbReference>
<dbReference type="InterPro" id="IPR013216">
    <property type="entry name" value="Methyltransf_11"/>
</dbReference>
<name>A0A3M8SVT4_9GAMM</name>
<sequence length="281" mass="30016">MRTAVSGASSQAPWLPLRASVRQVTRTGGFVAESTLLPCRALLRKATMPALSYGRQPETARSWFDTPAGQAVLASESAAMTRLLSGRPALPWAWFGLSAATAPITSDGRGVTLVRDGGGFSGSLRCSLPLPLASEALGVVLLQHVVDGDDDIDGLLDECARVLIPGGMLWLAALNPWTPYRLRWTGSGLRARAPGQWQAALRGAGFATDSLSLQWVGPRWRPDEPTQAGVAASDRLRAAFVLTAGKRAHALVPPTPLRQLRWHAGGALRRDSAARTREDCR</sequence>
<dbReference type="SUPFAM" id="SSF53335">
    <property type="entry name" value="S-adenosyl-L-methionine-dependent methyltransferases"/>
    <property type="match status" value="1"/>
</dbReference>
<keyword evidence="2" id="KW-0489">Methyltransferase</keyword>
<reference evidence="2 3" key="1">
    <citation type="submission" date="2018-11" db="EMBL/GenBank/DDBJ databases">
        <title>Lysobacter cryohumiis sp. nov., isolated from soil in the Tianshan Mountains, Xinjiang, China.</title>
        <authorList>
            <person name="Luo Y."/>
            <person name="Sheng H."/>
        </authorList>
    </citation>
    <scope>NUCLEOTIDE SEQUENCE [LARGE SCALE GENOMIC DNA]</scope>
    <source>
        <strain evidence="2 3">ZS60</strain>
    </source>
</reference>
<gene>
    <name evidence="2" type="ORF">EER27_03815</name>
</gene>
<dbReference type="EMBL" id="RIBS01000002">
    <property type="protein sequence ID" value="RNF84933.1"/>
    <property type="molecule type" value="Genomic_DNA"/>
</dbReference>
<keyword evidence="2" id="KW-0808">Transferase</keyword>